<keyword evidence="3" id="KW-0285">Flavoprotein</keyword>
<dbReference type="PANTHER" id="PTHR42784:SF1">
    <property type="entry name" value="PYRANOSE 2-OXIDASE"/>
    <property type="match status" value="1"/>
</dbReference>
<keyword evidence="9" id="KW-1185">Reference proteome</keyword>
<name>C3KQL9_SINFN</name>
<protein>
    <submittedName>
        <fullName evidence="8">FAD dependent oxidoreductase</fullName>
    </submittedName>
</protein>
<reference evidence="9" key="1">
    <citation type="journal article" date="2004" name="J. Bacteriol.">
        <title>An evolutionary hot spot: the pNGR234b replicon of Rhizobium sp. strain NGR234.</title>
        <authorList>
            <person name="Streit W.R."/>
            <person name="Schmitz R.A."/>
            <person name="Perret X."/>
            <person name="Staehelin C."/>
            <person name="Deakin W.J."/>
            <person name="Raasch C."/>
            <person name="Liesegang H."/>
            <person name="Broughton W.J."/>
        </authorList>
    </citation>
    <scope>NUCLEOTIDE SEQUENCE [LARGE SCALE GENOMIC DNA]</scope>
    <source>
        <strain evidence="9">NBRC 101917 / NGR234</strain>
    </source>
</reference>
<dbReference type="Pfam" id="PF01494">
    <property type="entry name" value="FAD_binding_3"/>
    <property type="match status" value="1"/>
</dbReference>
<dbReference type="Pfam" id="PF05199">
    <property type="entry name" value="GMC_oxred_C"/>
    <property type="match status" value="1"/>
</dbReference>
<organism evidence="8 9">
    <name type="scientific">Sinorhizobium fredii (strain NBRC 101917 / NGR234)</name>
    <dbReference type="NCBI Taxonomy" id="394"/>
    <lineage>
        <taxon>Bacteria</taxon>
        <taxon>Pseudomonadati</taxon>
        <taxon>Pseudomonadota</taxon>
        <taxon>Alphaproteobacteria</taxon>
        <taxon>Hyphomicrobiales</taxon>
        <taxon>Rhizobiaceae</taxon>
        <taxon>Sinorhizobium/Ensifer group</taxon>
        <taxon>Sinorhizobium</taxon>
    </lineage>
</organism>
<dbReference type="PATRIC" id="fig|394.7.peg.1350"/>
<evidence type="ECO:0000256" key="3">
    <source>
        <dbReference type="ARBA" id="ARBA00022630"/>
    </source>
</evidence>
<gene>
    <name evidence="8" type="ordered locus">NGR_b09210</name>
</gene>
<geneLocation type="plasmid" evidence="9">
    <name>sym pNGR234b</name>
</geneLocation>
<dbReference type="Gene3D" id="3.50.50.60">
    <property type="entry name" value="FAD/NAD(P)-binding domain"/>
    <property type="match status" value="2"/>
</dbReference>
<evidence type="ECO:0000313" key="9">
    <source>
        <dbReference type="Proteomes" id="UP000001054"/>
    </source>
</evidence>
<evidence type="ECO:0000256" key="2">
    <source>
        <dbReference type="ARBA" id="ARBA00010790"/>
    </source>
</evidence>
<dbReference type="OrthoDB" id="9798604at2"/>
<evidence type="ECO:0000256" key="4">
    <source>
        <dbReference type="ARBA" id="ARBA00022827"/>
    </source>
</evidence>
<dbReference type="EMBL" id="CP000874">
    <property type="protein sequence ID" value="ACP22377.1"/>
    <property type="molecule type" value="Genomic_DNA"/>
</dbReference>
<proteinExistence type="inferred from homology"/>
<evidence type="ECO:0000256" key="5">
    <source>
        <dbReference type="ARBA" id="ARBA00023002"/>
    </source>
</evidence>
<dbReference type="InterPro" id="IPR002938">
    <property type="entry name" value="FAD-bd"/>
</dbReference>
<dbReference type="InterPro" id="IPR007867">
    <property type="entry name" value="GMC_OxRtase_C"/>
</dbReference>
<evidence type="ECO:0000259" key="6">
    <source>
        <dbReference type="Pfam" id="PF01494"/>
    </source>
</evidence>
<dbReference type="GO" id="GO:0071949">
    <property type="term" value="F:FAD binding"/>
    <property type="evidence" value="ECO:0007669"/>
    <property type="project" value="InterPro"/>
</dbReference>
<dbReference type="InterPro" id="IPR036188">
    <property type="entry name" value="FAD/NAD-bd_sf"/>
</dbReference>
<dbReference type="GO" id="GO:0016614">
    <property type="term" value="F:oxidoreductase activity, acting on CH-OH group of donors"/>
    <property type="evidence" value="ECO:0007669"/>
    <property type="project" value="InterPro"/>
</dbReference>
<evidence type="ECO:0000259" key="7">
    <source>
        <dbReference type="Pfam" id="PF05199"/>
    </source>
</evidence>
<comment type="similarity">
    <text evidence="2">Belongs to the GMC oxidoreductase family.</text>
</comment>
<dbReference type="SUPFAM" id="SSF51905">
    <property type="entry name" value="FAD/NAD(P)-binding domain"/>
    <property type="match status" value="1"/>
</dbReference>
<accession>C3KQL9</accession>
<keyword evidence="4" id="KW-0274">FAD</keyword>
<dbReference type="KEGG" id="rhi:NGR_b09210"/>
<dbReference type="PANTHER" id="PTHR42784">
    <property type="entry name" value="PYRANOSE 2-OXIDASE"/>
    <property type="match status" value="1"/>
</dbReference>
<dbReference type="AlphaFoldDB" id="C3KQL9"/>
<sequence>MKFAGTDLAYRNKDYDVCIVGSGPAGFTAALELKDSGLTVCILESGGEIATPTDDDLKVVESDGLRIREDSRERVLGGTSLTWSGFIAPLDAIDFESRPGIHEGWPISRSEIQSHIDNLGYRYMMPSADAFEYERETVGESCRIPSLPSLDFKVFRTQIPPFRYGKTFRHTFLPENFDLFLGATVVKLAWHHEGAREVVNAAVVADASGRHYEVRAKTFVLAASAIESVRILLNSGRLGNAHDQVGRYFMNHPKGNVGSVTFSKAIAPSHELFERKHQSFNGYVGLRLNESVQREQGDLNSYIRLEVTRDEGDYPKAKELSKAFRSTLKAIGRGDYRGAGSSGISMVRRAGGLGQIIARAAKRMRNRNAGLVKTARLRCFVEMEPAPDHRITLTDRRDRFGVPLPKVSHAISELALRSVERLISKIESEFAQTNFGRVYRAQGSLADILGVDSSHHLGGARMGEDPKSSVVDPSLRVHSSDNLFIAGGAVFPTGGNANPTLTIVGLSIRLAKFIRDRMGHHVAAAAQPHGAGVLIIGAGRRVSEDVVPAVESLAPSAHIKGIYATKRNVVFGPTAAHEVLPLNELSEEAIKSSRLVYVAVPPQKLQSVLAKFLDHNCEHLSLVVETPAVDAKAVRGAYAHFGKVVVAEDSAYLPWLDLLTDENKVIRADFDRSGYRYHATAIARALAGDSGQERPRIASTRGKKNDIEVRFDSGLAVRIRGPRDYDNGRMSFQTLSGPTVSSHPGDNHTQIRPMISGNLCVGFGLGDDVVHLSETESRLIGRFTERDTIVSRMLDIKRAALYRLLQGALAGQPGYTLAEGLEDASLRW</sequence>
<evidence type="ECO:0000256" key="1">
    <source>
        <dbReference type="ARBA" id="ARBA00001974"/>
    </source>
</evidence>
<keyword evidence="5" id="KW-0560">Oxidoreductase</keyword>
<keyword evidence="8" id="KW-0614">Plasmid</keyword>
<reference evidence="8 9" key="2">
    <citation type="journal article" date="2009" name="Appl. Environ. Microbiol.">
        <title>Rhizobium sp. strain NGR234 possesses a remarkable number of secretion systems.</title>
        <authorList>
            <person name="Schmeisser C."/>
            <person name="Liesegang H."/>
            <person name="Krysciak D."/>
            <person name="Bakkou N."/>
            <person name="Le Quere A."/>
            <person name="Wollherr A."/>
            <person name="Heinemeyer I."/>
            <person name="Morgenstern B."/>
            <person name="Pommerening-Roeser A."/>
            <person name="Flores M."/>
            <person name="Palacios R."/>
            <person name="Brenner S."/>
            <person name="Gottschalk G."/>
            <person name="Schmitz R.A."/>
            <person name="Broughton W.J."/>
            <person name="Perret X."/>
            <person name="Strittmatter A.W."/>
            <person name="Streit W.R."/>
        </authorList>
    </citation>
    <scope>NUCLEOTIDE SEQUENCE [LARGE SCALE GENOMIC DNA]</scope>
    <source>
        <strain evidence="9">NBRC 101917 / NGR234</strain>
    </source>
</reference>
<evidence type="ECO:0000313" key="8">
    <source>
        <dbReference type="EMBL" id="ACP22377.1"/>
    </source>
</evidence>
<dbReference type="HOGENOM" id="CLU_342216_0_0_5"/>
<feature type="domain" description="FAD-binding" evidence="6">
    <location>
        <begin position="14"/>
        <end position="45"/>
    </location>
</feature>
<dbReference type="RefSeq" id="WP_015887030.1">
    <property type="nucleotide sequence ID" value="NC_012586.1"/>
</dbReference>
<dbReference type="InterPro" id="IPR051473">
    <property type="entry name" value="P2Ox-like"/>
</dbReference>
<comment type="cofactor">
    <cofactor evidence="1">
        <name>FAD</name>
        <dbReference type="ChEBI" id="CHEBI:57692"/>
    </cofactor>
</comment>
<feature type="domain" description="Glucose-methanol-choline oxidoreductase C-terminal" evidence="7">
    <location>
        <begin position="390"/>
        <end position="506"/>
    </location>
</feature>
<dbReference type="Proteomes" id="UP000001054">
    <property type="component" value="Plasmid pNGR234b"/>
</dbReference>